<reference evidence="2" key="1">
    <citation type="submission" date="2018-11" db="EMBL/GenBank/DDBJ databases">
        <authorList>
            <consortium name="Pathogen Informatics"/>
        </authorList>
    </citation>
    <scope>NUCLEOTIDE SEQUENCE</scope>
</reference>
<keyword evidence="3" id="KW-1185">Reference proteome</keyword>
<dbReference type="Proteomes" id="UP000784294">
    <property type="component" value="Unassembled WGS sequence"/>
</dbReference>
<evidence type="ECO:0000256" key="1">
    <source>
        <dbReference type="SAM" id="MobiDB-lite"/>
    </source>
</evidence>
<proteinExistence type="predicted"/>
<dbReference type="EMBL" id="CAAALY010268463">
    <property type="protein sequence ID" value="VEL41224.1"/>
    <property type="molecule type" value="Genomic_DNA"/>
</dbReference>
<organism evidence="2 3">
    <name type="scientific">Protopolystoma xenopodis</name>
    <dbReference type="NCBI Taxonomy" id="117903"/>
    <lineage>
        <taxon>Eukaryota</taxon>
        <taxon>Metazoa</taxon>
        <taxon>Spiralia</taxon>
        <taxon>Lophotrochozoa</taxon>
        <taxon>Platyhelminthes</taxon>
        <taxon>Monogenea</taxon>
        <taxon>Polyopisthocotylea</taxon>
        <taxon>Polystomatidea</taxon>
        <taxon>Polystomatidae</taxon>
        <taxon>Protopolystoma</taxon>
    </lineage>
</organism>
<feature type="region of interest" description="Disordered" evidence="1">
    <location>
        <begin position="72"/>
        <end position="110"/>
    </location>
</feature>
<comment type="caution">
    <text evidence="2">The sequence shown here is derived from an EMBL/GenBank/DDBJ whole genome shotgun (WGS) entry which is preliminary data.</text>
</comment>
<name>A0A3S5CV67_9PLAT</name>
<sequence>MPPCNTQPLSLSLSIYLTYTHTHSYLHTYIHVHTETACGSGHSFANCAEVRPVLHLNDPLAAVGRPSYRIRESSRRINRPSPSPSHESDWPSEGVPGFPPDNAHLPSGVTGCGGGVEVGRGLIQPDVGGYDFTSLFSAPLPAASPIRITSSTPYGPSIRSRGFPSLGRARMFFYTLLPRMDDLRLGQSGQAKCVRSGPASGRSNPSSCRHHPSRQREARFLCLFSLHSRLSRTKPFFHTN</sequence>
<gene>
    <name evidence="2" type="ORF">PXEA_LOCUS34664</name>
</gene>
<dbReference type="AlphaFoldDB" id="A0A3S5CV67"/>
<feature type="region of interest" description="Disordered" evidence="1">
    <location>
        <begin position="191"/>
        <end position="212"/>
    </location>
</feature>
<evidence type="ECO:0000313" key="2">
    <source>
        <dbReference type="EMBL" id="VEL41224.1"/>
    </source>
</evidence>
<evidence type="ECO:0000313" key="3">
    <source>
        <dbReference type="Proteomes" id="UP000784294"/>
    </source>
</evidence>
<protein>
    <submittedName>
        <fullName evidence="2">Uncharacterized protein</fullName>
    </submittedName>
</protein>
<accession>A0A3S5CV67</accession>